<sequence length="385" mass="45715">MASKQIDCFEINWKFWKFLGIWSENKPHRYYKYYSKIFITFFVILYDFLYTINFYFVPRQLDLIIGEMLFYLTELSVLSKVFTFIIMRDKLKIIFEILESDAFQTDTEEELKILHRAKVFIKIYWKIVALVSITANLTHISSPLLKNLIFKVELALPVCSYSFLSESFLKTFEYPLYFYQIVGMHFHMLYNLNIDTYFLGLMILIIAQLDILNVKFRNLKSGKDHTQLKESIRCLNKNLDHYNEIERFCSLVQNIFSFTLFVQFSMASCIICVCLFSFTLSVPVEYYIFLATYMFIMIIQIMVPCWFGSRIMDKSILLSSAIYNCDWTSNSKDFKINMRIFVERVNKPLSITGGKMFSLSLATFTSIMNSAYSFFTLLRYIQTRE</sequence>
<reference evidence="14" key="1">
    <citation type="submission" date="2025-08" db="UniProtKB">
        <authorList>
            <consortium name="RefSeq"/>
        </authorList>
    </citation>
    <scope>IDENTIFICATION</scope>
    <source>
        <tissue evidence="14">Silk gland</tissue>
    </source>
</reference>
<dbReference type="GO" id="GO:0005886">
    <property type="term" value="C:plasma membrane"/>
    <property type="evidence" value="ECO:0007669"/>
    <property type="project" value="UniProtKB-SubCell"/>
</dbReference>
<accession>A0A6J2K082</accession>
<keyword evidence="6 12" id="KW-0472">Membrane</keyword>
<comment type="subunit">
    <text evidence="11">Interacts with Orco. Complexes exist early in the endomembrane system in olfactory sensory neurons (OSNs), coupling these complexes to the conserved ciliary trafficking pathway.</text>
</comment>
<evidence type="ECO:0000313" key="13">
    <source>
        <dbReference type="Proteomes" id="UP000504629"/>
    </source>
</evidence>
<keyword evidence="8 12" id="KW-0807">Transducer</keyword>
<keyword evidence="13" id="KW-1185">Reference proteome</keyword>
<dbReference type="KEGG" id="bman:114246641"/>
<dbReference type="PANTHER" id="PTHR21137:SF37">
    <property type="entry name" value="ODORANT RECEPTOR 46A, ISOFORM B-RELATED"/>
    <property type="match status" value="1"/>
</dbReference>
<dbReference type="GO" id="GO:0004984">
    <property type="term" value="F:olfactory receptor activity"/>
    <property type="evidence" value="ECO:0007669"/>
    <property type="project" value="InterPro"/>
</dbReference>
<evidence type="ECO:0000256" key="4">
    <source>
        <dbReference type="ARBA" id="ARBA00022725"/>
    </source>
</evidence>
<comment type="subcellular location">
    <subcellularLocation>
        <location evidence="12">Cell membrane</location>
        <topology evidence="12">Multi-pass membrane protein</topology>
    </subcellularLocation>
    <subcellularLocation>
        <location evidence="1">Membrane</location>
        <topology evidence="1">Multi-pass membrane protein</topology>
    </subcellularLocation>
</comment>
<evidence type="ECO:0000256" key="9">
    <source>
        <dbReference type="ARBA" id="ARBA00037764"/>
    </source>
</evidence>
<dbReference type="GO" id="GO:0007165">
    <property type="term" value="P:signal transduction"/>
    <property type="evidence" value="ECO:0007669"/>
    <property type="project" value="UniProtKB-KW"/>
</dbReference>
<keyword evidence="7 12" id="KW-0675">Receptor</keyword>
<evidence type="ECO:0000256" key="5">
    <source>
        <dbReference type="ARBA" id="ARBA00022989"/>
    </source>
</evidence>
<evidence type="ECO:0000256" key="11">
    <source>
        <dbReference type="ARBA" id="ARBA00038679"/>
    </source>
</evidence>
<comment type="similarity">
    <text evidence="10">Belongs to the insect chemoreceptor superfamily. Heteromeric odorant receptor channel (TC 1.A.69) family. Or2a subfamily.</text>
</comment>
<protein>
    <recommendedName>
        <fullName evidence="12">Odorant receptor</fullName>
    </recommendedName>
</protein>
<feature type="transmembrane region" description="Helical" evidence="12">
    <location>
        <begin position="68"/>
        <end position="87"/>
    </location>
</feature>
<feature type="transmembrane region" description="Helical" evidence="12">
    <location>
        <begin position="255"/>
        <end position="280"/>
    </location>
</feature>
<dbReference type="GO" id="GO:0005549">
    <property type="term" value="F:odorant binding"/>
    <property type="evidence" value="ECO:0007669"/>
    <property type="project" value="InterPro"/>
</dbReference>
<keyword evidence="5 12" id="KW-1133">Transmembrane helix</keyword>
<dbReference type="RefSeq" id="XP_028035083.1">
    <property type="nucleotide sequence ID" value="XM_028179282.1"/>
</dbReference>
<dbReference type="CTD" id="100127032"/>
<evidence type="ECO:0000256" key="10">
    <source>
        <dbReference type="ARBA" id="ARBA00037946"/>
    </source>
</evidence>
<evidence type="ECO:0000256" key="8">
    <source>
        <dbReference type="ARBA" id="ARBA00023224"/>
    </source>
</evidence>
<evidence type="ECO:0000256" key="2">
    <source>
        <dbReference type="ARBA" id="ARBA00022606"/>
    </source>
</evidence>
<evidence type="ECO:0000256" key="6">
    <source>
        <dbReference type="ARBA" id="ARBA00023136"/>
    </source>
</evidence>
<evidence type="ECO:0000256" key="1">
    <source>
        <dbReference type="ARBA" id="ARBA00004141"/>
    </source>
</evidence>
<dbReference type="OrthoDB" id="7548151at2759"/>
<dbReference type="PANTHER" id="PTHR21137">
    <property type="entry name" value="ODORANT RECEPTOR"/>
    <property type="match status" value="1"/>
</dbReference>
<keyword evidence="3 12" id="KW-0812">Transmembrane</keyword>
<evidence type="ECO:0000256" key="3">
    <source>
        <dbReference type="ARBA" id="ARBA00022692"/>
    </source>
</evidence>
<keyword evidence="4 12" id="KW-0552">Olfaction</keyword>
<evidence type="ECO:0000313" key="14">
    <source>
        <dbReference type="RefSeq" id="XP_028035083.1"/>
    </source>
</evidence>
<dbReference type="GeneID" id="114246641"/>
<feature type="transmembrane region" description="Helical" evidence="12">
    <location>
        <begin position="198"/>
        <end position="216"/>
    </location>
</feature>
<gene>
    <name evidence="14" type="primary">LOC114246641</name>
</gene>
<evidence type="ECO:0000256" key="12">
    <source>
        <dbReference type="RuleBase" id="RU351113"/>
    </source>
</evidence>
<organism evidence="13 14">
    <name type="scientific">Bombyx mandarina</name>
    <name type="common">Wild silk moth</name>
    <name type="synonym">Wild silkworm</name>
    <dbReference type="NCBI Taxonomy" id="7092"/>
    <lineage>
        <taxon>Eukaryota</taxon>
        <taxon>Metazoa</taxon>
        <taxon>Ecdysozoa</taxon>
        <taxon>Arthropoda</taxon>
        <taxon>Hexapoda</taxon>
        <taxon>Insecta</taxon>
        <taxon>Pterygota</taxon>
        <taxon>Neoptera</taxon>
        <taxon>Endopterygota</taxon>
        <taxon>Lepidoptera</taxon>
        <taxon>Glossata</taxon>
        <taxon>Ditrysia</taxon>
        <taxon>Bombycoidea</taxon>
        <taxon>Bombycidae</taxon>
        <taxon>Bombycinae</taxon>
        <taxon>Bombyx</taxon>
    </lineage>
</organism>
<dbReference type="Proteomes" id="UP000504629">
    <property type="component" value="Unplaced"/>
</dbReference>
<dbReference type="InterPro" id="IPR004117">
    <property type="entry name" value="7tm6_olfct_rcpt"/>
</dbReference>
<dbReference type="Pfam" id="PF02949">
    <property type="entry name" value="7tm_6"/>
    <property type="match status" value="1"/>
</dbReference>
<comment type="caution">
    <text evidence="12">Lacks conserved residue(s) required for the propagation of feature annotation.</text>
</comment>
<name>A0A6J2K082_BOMMA</name>
<evidence type="ECO:0000256" key="7">
    <source>
        <dbReference type="ARBA" id="ARBA00023170"/>
    </source>
</evidence>
<feature type="transmembrane region" description="Helical" evidence="12">
    <location>
        <begin position="357"/>
        <end position="381"/>
    </location>
</feature>
<dbReference type="AlphaFoldDB" id="A0A6J2K082"/>
<feature type="transmembrane region" description="Helical" evidence="12">
    <location>
        <begin position="286"/>
        <end position="307"/>
    </location>
</feature>
<keyword evidence="2 12" id="KW-0716">Sensory transduction</keyword>
<feature type="transmembrane region" description="Helical" evidence="12">
    <location>
        <begin position="37"/>
        <end position="56"/>
    </location>
</feature>
<proteinExistence type="inferred from homology"/>
<comment type="function">
    <text evidence="9">Odorant receptor which mediates acceptance or avoidance behavior, depending on its substrates. The odorant receptor repertoire encodes a large collection of odor stimuli that vary widely in identity, intensity, and duration. May form a complex with Orco to form odorant-sensing units, providing sensitive and prolonged odorant signaling and calcium permeability.</text>
</comment>